<dbReference type="PANTHER" id="PTHR37067">
    <property type="entry name" value="PX DOMAIN-CONTAINING PROTEIN"/>
    <property type="match status" value="1"/>
</dbReference>
<accession>A0A9W6XDB9</accession>
<gene>
    <name evidence="1" type="ORF">Pfra01_000981700</name>
</gene>
<sequence length="133" mass="15057">MRIPHVTPLELVSSEFVVVAQTINSRCGQLTHQFDEATLQNIVAEFDELRREYDVSNQFRQAVKESDKPLATFDDMWEVGDAASKFPTLAEFCRGFASVFPNTATVERDFSVINCEKSDKRPSLTDPLSQKHS</sequence>
<dbReference type="PANTHER" id="PTHR37067:SF3">
    <property type="entry name" value="PX DOMAIN-CONTAINING PROTEIN"/>
    <property type="match status" value="1"/>
</dbReference>
<dbReference type="OrthoDB" id="112786at2759"/>
<name>A0A9W6XDB9_9STRA</name>
<organism evidence="1 2">
    <name type="scientific">Phytophthora fragariaefolia</name>
    <dbReference type="NCBI Taxonomy" id="1490495"/>
    <lineage>
        <taxon>Eukaryota</taxon>
        <taxon>Sar</taxon>
        <taxon>Stramenopiles</taxon>
        <taxon>Oomycota</taxon>
        <taxon>Peronosporomycetes</taxon>
        <taxon>Peronosporales</taxon>
        <taxon>Peronosporaceae</taxon>
        <taxon>Phytophthora</taxon>
    </lineage>
</organism>
<evidence type="ECO:0000313" key="1">
    <source>
        <dbReference type="EMBL" id="GMF36219.1"/>
    </source>
</evidence>
<dbReference type="EMBL" id="BSXT01000919">
    <property type="protein sequence ID" value="GMF36219.1"/>
    <property type="molecule type" value="Genomic_DNA"/>
</dbReference>
<protein>
    <submittedName>
        <fullName evidence="1">Unnamed protein product</fullName>
    </submittedName>
</protein>
<proteinExistence type="predicted"/>
<evidence type="ECO:0000313" key="2">
    <source>
        <dbReference type="Proteomes" id="UP001165121"/>
    </source>
</evidence>
<comment type="caution">
    <text evidence="1">The sequence shown here is derived from an EMBL/GenBank/DDBJ whole genome shotgun (WGS) entry which is preliminary data.</text>
</comment>
<keyword evidence="2" id="KW-1185">Reference proteome</keyword>
<reference evidence="1" key="1">
    <citation type="submission" date="2023-04" db="EMBL/GenBank/DDBJ databases">
        <title>Phytophthora fragariaefolia NBRC 109709.</title>
        <authorList>
            <person name="Ichikawa N."/>
            <person name="Sato H."/>
            <person name="Tonouchi N."/>
        </authorList>
    </citation>
    <scope>NUCLEOTIDE SEQUENCE</scope>
    <source>
        <strain evidence="1">NBRC 109709</strain>
    </source>
</reference>
<dbReference type="Proteomes" id="UP001165121">
    <property type="component" value="Unassembled WGS sequence"/>
</dbReference>
<dbReference type="AlphaFoldDB" id="A0A9W6XDB9"/>